<name>A0A2V4NST1_9RHOB</name>
<organism evidence="1 2">
    <name type="scientific">Litorivita pollutaquae</name>
    <dbReference type="NCBI Taxonomy" id="2200892"/>
    <lineage>
        <taxon>Bacteria</taxon>
        <taxon>Pseudomonadati</taxon>
        <taxon>Pseudomonadota</taxon>
        <taxon>Alphaproteobacteria</taxon>
        <taxon>Rhodobacterales</taxon>
        <taxon>Paracoccaceae</taxon>
        <taxon>Litorivita</taxon>
    </lineage>
</organism>
<accession>A0A2V4NST1</accession>
<comment type="caution">
    <text evidence="1">The sequence shown here is derived from an EMBL/GenBank/DDBJ whole genome shotgun (WGS) entry which is preliminary data.</text>
</comment>
<keyword evidence="2" id="KW-1185">Reference proteome</keyword>
<dbReference type="Proteomes" id="UP000248012">
    <property type="component" value="Unassembled WGS sequence"/>
</dbReference>
<evidence type="ECO:0000313" key="2">
    <source>
        <dbReference type="Proteomes" id="UP000248012"/>
    </source>
</evidence>
<evidence type="ECO:0000313" key="1">
    <source>
        <dbReference type="EMBL" id="PYC47896.1"/>
    </source>
</evidence>
<protein>
    <submittedName>
        <fullName evidence="1">Uncharacterized protein</fullName>
    </submittedName>
</protein>
<dbReference type="EMBL" id="QFVT01000004">
    <property type="protein sequence ID" value="PYC47896.1"/>
    <property type="molecule type" value="Genomic_DNA"/>
</dbReference>
<sequence length="62" mass="6850">MAGQLVNARRGGDGRWITDRASGLRRCQRGARGQLRFSSRVDLIHQGQDTLIGLTPWPTAFA</sequence>
<gene>
    <name evidence="1" type="ORF">DI396_07330</name>
</gene>
<proteinExistence type="predicted"/>
<reference evidence="1 2" key="1">
    <citation type="submission" date="2018-05" db="EMBL/GenBank/DDBJ databases">
        <title>Oceanovita maritima gen. nov., sp. nov., a marine bacterium in the family Rhodobacteraceae isolated from surface seawater of Lundu port Xiamen, China.</title>
        <authorList>
            <person name="Hetharua B.H."/>
            <person name="Min D."/>
            <person name="Liao H."/>
            <person name="Tian Y."/>
        </authorList>
    </citation>
    <scope>NUCLEOTIDE SEQUENCE [LARGE SCALE GENOMIC DNA]</scope>
    <source>
        <strain evidence="1 2">FSX-11</strain>
    </source>
</reference>
<dbReference type="AlphaFoldDB" id="A0A2V4NST1"/>